<evidence type="ECO:0000313" key="1">
    <source>
        <dbReference type="EMBL" id="OCT72601.1"/>
    </source>
</evidence>
<reference evidence="2" key="1">
    <citation type="journal article" date="2016" name="Nature">
        <title>Genome evolution in the allotetraploid frog Xenopus laevis.</title>
        <authorList>
            <person name="Session A.M."/>
            <person name="Uno Y."/>
            <person name="Kwon T."/>
            <person name="Chapman J.A."/>
            <person name="Toyoda A."/>
            <person name="Takahashi S."/>
            <person name="Fukui A."/>
            <person name="Hikosaka A."/>
            <person name="Suzuki A."/>
            <person name="Kondo M."/>
            <person name="van Heeringen S.J."/>
            <person name="Quigley I."/>
            <person name="Heinz S."/>
            <person name="Ogino H."/>
            <person name="Ochi H."/>
            <person name="Hellsten U."/>
            <person name="Lyons J.B."/>
            <person name="Simakov O."/>
            <person name="Putnam N."/>
            <person name="Stites J."/>
            <person name="Kuroki Y."/>
            <person name="Tanaka T."/>
            <person name="Michiue T."/>
            <person name="Watanabe M."/>
            <person name="Bogdanovic O."/>
            <person name="Lister R."/>
            <person name="Georgiou G."/>
            <person name="Paranjpe S.S."/>
            <person name="van Kruijsbergen I."/>
            <person name="Shu S."/>
            <person name="Carlson J."/>
            <person name="Kinoshita T."/>
            <person name="Ohta Y."/>
            <person name="Mawaribuchi S."/>
            <person name="Jenkins J."/>
            <person name="Grimwood J."/>
            <person name="Schmutz J."/>
            <person name="Mitros T."/>
            <person name="Mozaffari S.V."/>
            <person name="Suzuki Y."/>
            <person name="Haramoto Y."/>
            <person name="Yamamoto T.S."/>
            <person name="Takagi C."/>
            <person name="Heald R."/>
            <person name="Miller K."/>
            <person name="Haudenschild C."/>
            <person name="Kitzman J."/>
            <person name="Nakayama T."/>
            <person name="Izutsu Y."/>
            <person name="Robert J."/>
            <person name="Fortriede J."/>
            <person name="Burns K."/>
            <person name="Lotay V."/>
            <person name="Karimi K."/>
            <person name="Yasuoka Y."/>
            <person name="Dichmann D.S."/>
            <person name="Flajnik M.F."/>
            <person name="Houston D.W."/>
            <person name="Shendure J."/>
            <person name="DuPasquier L."/>
            <person name="Vize P.D."/>
            <person name="Zorn A.M."/>
            <person name="Ito M."/>
            <person name="Marcotte E.M."/>
            <person name="Wallingford J.B."/>
            <person name="Ito Y."/>
            <person name="Asashima M."/>
            <person name="Ueno N."/>
            <person name="Matsuda Y."/>
            <person name="Veenstra G.J."/>
            <person name="Fujiyama A."/>
            <person name="Harland R.M."/>
            <person name="Taira M."/>
            <person name="Rokhsar D.S."/>
        </authorList>
    </citation>
    <scope>NUCLEOTIDE SEQUENCE [LARGE SCALE GENOMIC DNA]</scope>
    <source>
        <strain evidence="2">J</strain>
    </source>
</reference>
<name>A0A974HCL1_XENLA</name>
<organism evidence="1 2">
    <name type="scientific">Xenopus laevis</name>
    <name type="common">African clawed frog</name>
    <dbReference type="NCBI Taxonomy" id="8355"/>
    <lineage>
        <taxon>Eukaryota</taxon>
        <taxon>Metazoa</taxon>
        <taxon>Chordata</taxon>
        <taxon>Craniata</taxon>
        <taxon>Vertebrata</taxon>
        <taxon>Euteleostomi</taxon>
        <taxon>Amphibia</taxon>
        <taxon>Batrachia</taxon>
        <taxon>Anura</taxon>
        <taxon>Pipoidea</taxon>
        <taxon>Pipidae</taxon>
        <taxon>Xenopodinae</taxon>
        <taxon>Xenopus</taxon>
        <taxon>Xenopus</taxon>
    </lineage>
</organism>
<dbReference type="AlphaFoldDB" id="A0A974HCL1"/>
<sequence>MATPLWAEPGRFVYERVGLEAHILVLLKTSFYSWLWLNDRTPLSQIYTYMVEKMNLWALVVIQQSR</sequence>
<proteinExistence type="predicted"/>
<accession>A0A974HCL1</accession>
<protein>
    <submittedName>
        <fullName evidence="1">Uncharacterized protein</fullName>
    </submittedName>
</protein>
<dbReference type="EMBL" id="CM004478">
    <property type="protein sequence ID" value="OCT72601.1"/>
    <property type="molecule type" value="Genomic_DNA"/>
</dbReference>
<gene>
    <name evidence="1" type="ORF">XELAEV_18035583mg</name>
</gene>
<evidence type="ECO:0000313" key="2">
    <source>
        <dbReference type="Proteomes" id="UP000694892"/>
    </source>
</evidence>
<dbReference type="Proteomes" id="UP000694892">
    <property type="component" value="Chromosome 7L"/>
</dbReference>